<feature type="active site" description="Charge relay system" evidence="5">
    <location>
        <position position="157"/>
    </location>
</feature>
<dbReference type="NCBIfam" id="TIGR04183">
    <property type="entry name" value="Por_Secre_tail"/>
    <property type="match status" value="1"/>
</dbReference>
<feature type="signal peptide" evidence="6">
    <location>
        <begin position="1"/>
        <end position="22"/>
    </location>
</feature>
<dbReference type="InterPro" id="IPR036852">
    <property type="entry name" value="Peptidase_S8/S53_dom_sf"/>
</dbReference>
<keyword evidence="6" id="KW-0732">Signal</keyword>
<evidence type="ECO:0000256" key="1">
    <source>
        <dbReference type="ARBA" id="ARBA00011073"/>
    </source>
</evidence>
<dbReference type="Gene3D" id="3.40.50.200">
    <property type="entry name" value="Peptidase S8/S53 domain"/>
    <property type="match status" value="1"/>
</dbReference>
<evidence type="ECO:0000256" key="6">
    <source>
        <dbReference type="SAM" id="SignalP"/>
    </source>
</evidence>
<dbReference type="PROSITE" id="PS51892">
    <property type="entry name" value="SUBTILASE"/>
    <property type="match status" value="1"/>
</dbReference>
<keyword evidence="4 5" id="KW-0720">Serine protease</keyword>
<dbReference type="InterPro" id="IPR008979">
    <property type="entry name" value="Galactose-bd-like_sf"/>
</dbReference>
<name>A0ABW5XLW0_9SPHI</name>
<feature type="domain" description="GEVED" evidence="9">
    <location>
        <begin position="654"/>
        <end position="731"/>
    </location>
</feature>
<evidence type="ECO:0000259" key="9">
    <source>
        <dbReference type="Pfam" id="PF20009"/>
    </source>
</evidence>
<evidence type="ECO:0000256" key="2">
    <source>
        <dbReference type="ARBA" id="ARBA00022670"/>
    </source>
</evidence>
<gene>
    <name evidence="10" type="ORF">ACFSYC_08455</name>
</gene>
<dbReference type="Pfam" id="PF00082">
    <property type="entry name" value="Peptidase_S8"/>
    <property type="match status" value="1"/>
</dbReference>
<dbReference type="SUPFAM" id="SSF49785">
    <property type="entry name" value="Galactose-binding domain-like"/>
    <property type="match status" value="1"/>
</dbReference>
<feature type="active site" description="Charge relay system" evidence="5">
    <location>
        <position position="383"/>
    </location>
</feature>
<keyword evidence="11" id="KW-1185">Reference proteome</keyword>
<dbReference type="Proteomes" id="UP001597601">
    <property type="component" value="Unassembled WGS sequence"/>
</dbReference>
<feature type="chain" id="PRO_5047070220" evidence="6">
    <location>
        <begin position="23"/>
        <end position="1247"/>
    </location>
</feature>
<comment type="similarity">
    <text evidence="1 5">Belongs to the peptidase S8 family.</text>
</comment>
<dbReference type="InterPro" id="IPR050131">
    <property type="entry name" value="Peptidase_S8_subtilisin-like"/>
</dbReference>
<evidence type="ECO:0000313" key="10">
    <source>
        <dbReference type="EMBL" id="MFD2864714.1"/>
    </source>
</evidence>
<dbReference type="RefSeq" id="WP_377125684.1">
    <property type="nucleotide sequence ID" value="NZ_JBHUON010000008.1"/>
</dbReference>
<evidence type="ECO:0000313" key="11">
    <source>
        <dbReference type="Proteomes" id="UP001597601"/>
    </source>
</evidence>
<dbReference type="Pfam" id="PF20009">
    <property type="entry name" value="GEVED"/>
    <property type="match status" value="1"/>
</dbReference>
<dbReference type="PANTHER" id="PTHR43806:SF11">
    <property type="entry name" value="CEREVISIN-RELATED"/>
    <property type="match status" value="1"/>
</dbReference>
<feature type="active site" description="Charge relay system" evidence="5">
    <location>
        <position position="130"/>
    </location>
</feature>
<comment type="caution">
    <text evidence="10">The sequence shown here is derived from an EMBL/GenBank/DDBJ whole genome shotgun (WGS) entry which is preliminary data.</text>
</comment>
<evidence type="ECO:0000259" key="7">
    <source>
        <dbReference type="Pfam" id="PF00082"/>
    </source>
</evidence>
<evidence type="ECO:0000256" key="4">
    <source>
        <dbReference type="ARBA" id="ARBA00022825"/>
    </source>
</evidence>
<protein>
    <submittedName>
        <fullName evidence="10">S8 family serine peptidase</fullName>
    </submittedName>
</protein>
<sequence>MSKLYRGAILCCLIISAATAFGQRALVSTQQKKELDNIAQIADTVYTRGYQRALSQAKARGWAVRRRNSNGGLAVLRGMDKLGFPRYLTSFGNTPAAATTGTNQVQPGGATGLNLTGSSNILVNRLAIWDEGWVYNAHQEFAGKSIQLKDTAAIADHATHVAGVMISKGVNPQAQGMAFNMGSLLSFSFNNDIAEMNRTASTLLLSNHSYGDFAGWDYNTPQARWEWYGLPGDSVDYVFGFYDSRAQSWDRISYNAPYYLIVASSGNSRGLTGPAVGSTYWGYASRTNPTFVNKGARPVGISSNDSYDTTPNTSTAKNILTVGAINAIPNGPSGGADVKIASFSSLGPTDDGRIKPDVVGDGVNVLSTAITNNTAYSSLSGTSFSAPNVTGSLLLLQEHYAQKNNGAFMRAATLKGLACHTAIDGGNAGPDYTYGWGLLNMPRATELITNNNLKSLVKENNLTQAQTQTFTITASGDGPLLATIVWTDPQGTPTADGTINSRVPKLVNDLDIRINDGTTTSLPWVLDVLNPSVAATRGDNIRDNVEQVFIANATPGKTYTITVSHKGALQSGVQAYSLIVSGIGGANYCASAPTSTADSRINNLTLANINNTPAPGCTSYSDYTAQTAILEQGRTYPLSLTLGTCGVNFNKAAKVFIDWNSNGIFEATEEVATTAIINGTGIATANITVPGTVTPGNYSLMRVVLTETGDAATIQACGTYAKGETQDYRVQFTKSNTDAGIAAIVNPQITGVCSGEGLVTVTVKNFGGAPISNVLVTVTIKAADNTVTTITEIYTPALTPLQQDNFTLTTPFNFVPGATYTITATTNLASDAIIANNQFVQNIAVFVAPVPANLAALYCDNSKQYLLSGQGDGTLFWYKNSTDLIPLAYGSSVTTAIAPSNNTFYAGLNDFAGTVGPANKKVFGGGGYNQFTPGVDVYTAVPMVIQSARLYIGNAGVLTFNVTNASGQIVSSTTINATATRTTPAAGPQADDVNDQGRVYQLNLTLPAAGKYTITPVFDDKVTVYRNNGGVSGYPFKLGSIFSITGNGATPDPPATDTAFYKGYYYYFYDMHVKSAGCASAVKVAITLSKPLVTQVDKVLSSNFANGNQWYLDGKPITGATNPNYTAQQSGNYQVGVSSGAGCIALSDSYAYSLAGPRPTSENEIGLISFPVPANNDLNVAFVIPSVGTLTLSLVNPKGAVVYSKTQNAAKGNFSTVINVTGYAPGIYMVRVALGGKIYSKKVMVMR</sequence>
<keyword evidence="2 5" id="KW-0645">Protease</keyword>
<dbReference type="InterPro" id="IPR045474">
    <property type="entry name" value="GEVED"/>
</dbReference>
<reference evidence="11" key="1">
    <citation type="journal article" date="2019" name="Int. J. Syst. Evol. Microbiol.">
        <title>The Global Catalogue of Microorganisms (GCM) 10K type strain sequencing project: providing services to taxonomists for standard genome sequencing and annotation.</title>
        <authorList>
            <consortium name="The Broad Institute Genomics Platform"/>
            <consortium name="The Broad Institute Genome Sequencing Center for Infectious Disease"/>
            <person name="Wu L."/>
            <person name="Ma J."/>
        </authorList>
    </citation>
    <scope>NUCLEOTIDE SEQUENCE [LARGE SCALE GENOMIC DNA]</scope>
    <source>
        <strain evidence="11">KCTC 52232</strain>
    </source>
</reference>
<accession>A0ABW5XLW0</accession>
<dbReference type="PANTHER" id="PTHR43806">
    <property type="entry name" value="PEPTIDASE S8"/>
    <property type="match status" value="1"/>
</dbReference>
<dbReference type="Pfam" id="PF18962">
    <property type="entry name" value="Por_Secre_tail"/>
    <property type="match status" value="1"/>
</dbReference>
<dbReference type="PROSITE" id="PS00138">
    <property type="entry name" value="SUBTILASE_SER"/>
    <property type="match status" value="1"/>
</dbReference>
<feature type="domain" description="Peptidase S8/S53" evidence="7">
    <location>
        <begin position="150"/>
        <end position="437"/>
    </location>
</feature>
<dbReference type="SUPFAM" id="SSF52743">
    <property type="entry name" value="Subtilisin-like"/>
    <property type="match status" value="1"/>
</dbReference>
<dbReference type="InterPro" id="IPR023828">
    <property type="entry name" value="Peptidase_S8_Ser-AS"/>
</dbReference>
<feature type="domain" description="Secretion system C-terminal sorting" evidence="8">
    <location>
        <begin position="1170"/>
        <end position="1245"/>
    </location>
</feature>
<dbReference type="Gene3D" id="2.60.120.380">
    <property type="match status" value="1"/>
</dbReference>
<proteinExistence type="inferred from homology"/>
<organism evidence="10 11">
    <name type="scientific">Mucilaginibacter antarcticus</name>
    <dbReference type="NCBI Taxonomy" id="1855725"/>
    <lineage>
        <taxon>Bacteria</taxon>
        <taxon>Pseudomonadati</taxon>
        <taxon>Bacteroidota</taxon>
        <taxon>Sphingobacteriia</taxon>
        <taxon>Sphingobacteriales</taxon>
        <taxon>Sphingobacteriaceae</taxon>
        <taxon>Mucilaginibacter</taxon>
    </lineage>
</organism>
<keyword evidence="3 5" id="KW-0378">Hydrolase</keyword>
<evidence type="ECO:0000256" key="5">
    <source>
        <dbReference type="PROSITE-ProRule" id="PRU01240"/>
    </source>
</evidence>
<dbReference type="InterPro" id="IPR026444">
    <property type="entry name" value="Secre_tail"/>
</dbReference>
<evidence type="ECO:0000256" key="3">
    <source>
        <dbReference type="ARBA" id="ARBA00022801"/>
    </source>
</evidence>
<evidence type="ECO:0000259" key="8">
    <source>
        <dbReference type="Pfam" id="PF18962"/>
    </source>
</evidence>
<dbReference type="InterPro" id="IPR000209">
    <property type="entry name" value="Peptidase_S8/S53_dom"/>
</dbReference>
<dbReference type="EMBL" id="JBHUON010000008">
    <property type="protein sequence ID" value="MFD2864714.1"/>
    <property type="molecule type" value="Genomic_DNA"/>
</dbReference>